<dbReference type="EMBL" id="CABFNS010000844">
    <property type="protein sequence ID" value="VUC32087.1"/>
    <property type="molecule type" value="Genomic_DNA"/>
</dbReference>
<keyword evidence="3" id="KW-1185">Reference proteome</keyword>
<sequence>MTKPKYYIGAMGNLCHTSQGRIFPSPEVEEANAQASSTARRNGQSRAAPILRLRLDDVGKGTKQETQIGSPEQSRGGVTDTVPEVLDGPWIRHPDEIKEDGTFGTEGMRDDITIEENRKRHKEELNKILSQPIADRRKDFLEVLWTTTLPEAVDMTTSDGVDEELLDLMVERWYANAPLYLQPGMAVPPKMRDRCHHDWSWNARGVYYRHYYLPEWVTGDHSLWVPTLNHVDWDDRSEEPRRMRAKTFLRHALDNGQWRKSEYAWEADAWNDVFGQMRNDPTISADKHEYYTMRSATHPVSCLSMEQSKFITRIPDATFGLATFQPKHYQNAIASYDLDARRLQALALHRNCGLLSDPRWGDSDLVFPFAVYEAKGWGGDPREARRQACSAAAAYLDLLDALARHPGREGKRDGAYQTTEGRSSQVFALTSFGAHWHVLVGYRRPRLVREYAKRAGMSQNVYVFQRIWSGRISSERKAWELLSIVDQIHEWGVTVHRDFVIRHLKPWHEFCKRSYVNDVQAMHSVLDQSVPWDGRVLRVRLPAWTKHLTTDAQSKLQKTTDELFREAYRKYRPEARQKGDSFSPLFSCILGSCGPFPGYPMSSPEETVRHYRICHEIEVDIRLTRQLHDPLDEEGERTDGERIEEKAADEEGREETKHCPTAAGLSCDPTGQKKRVQTEDDDSEALGPTSHKKARL</sequence>
<evidence type="ECO:0000313" key="3">
    <source>
        <dbReference type="Proteomes" id="UP000766486"/>
    </source>
</evidence>
<evidence type="ECO:0000256" key="1">
    <source>
        <dbReference type="SAM" id="MobiDB-lite"/>
    </source>
</evidence>
<name>A0ABY6ULL8_BIOOC</name>
<accession>A0ABY6ULL8</accession>
<proteinExistence type="predicted"/>
<feature type="compositionally biased region" description="Polar residues" evidence="1">
    <location>
        <begin position="64"/>
        <end position="73"/>
    </location>
</feature>
<protein>
    <submittedName>
        <fullName evidence="2">Uncharacterized protein</fullName>
    </submittedName>
</protein>
<feature type="region of interest" description="Disordered" evidence="1">
    <location>
        <begin position="628"/>
        <end position="696"/>
    </location>
</feature>
<reference evidence="2 3" key="1">
    <citation type="submission" date="2019-06" db="EMBL/GenBank/DDBJ databases">
        <authorList>
            <person name="Broberg M."/>
        </authorList>
    </citation>
    <scope>NUCLEOTIDE SEQUENCE [LARGE SCALE GENOMIC DNA]</scope>
</reference>
<feature type="compositionally biased region" description="Basic and acidic residues" evidence="1">
    <location>
        <begin position="90"/>
        <end position="107"/>
    </location>
</feature>
<feature type="compositionally biased region" description="Basic and acidic residues" evidence="1">
    <location>
        <begin position="637"/>
        <end position="658"/>
    </location>
</feature>
<feature type="region of interest" description="Disordered" evidence="1">
    <location>
        <begin position="57"/>
        <end position="107"/>
    </location>
</feature>
<organism evidence="2 3">
    <name type="scientific">Bionectria ochroleuca</name>
    <name type="common">Gliocladium roseum</name>
    <dbReference type="NCBI Taxonomy" id="29856"/>
    <lineage>
        <taxon>Eukaryota</taxon>
        <taxon>Fungi</taxon>
        <taxon>Dikarya</taxon>
        <taxon>Ascomycota</taxon>
        <taxon>Pezizomycotina</taxon>
        <taxon>Sordariomycetes</taxon>
        <taxon>Hypocreomycetidae</taxon>
        <taxon>Hypocreales</taxon>
        <taxon>Bionectriaceae</taxon>
        <taxon>Clonostachys</taxon>
    </lineage>
</organism>
<dbReference type="Proteomes" id="UP000766486">
    <property type="component" value="Unassembled WGS sequence"/>
</dbReference>
<feature type="compositionally biased region" description="Polar residues" evidence="1">
    <location>
        <begin position="33"/>
        <end position="45"/>
    </location>
</feature>
<gene>
    <name evidence="2" type="ORF">CLO192961_LOCUS320714</name>
</gene>
<comment type="caution">
    <text evidence="2">The sequence shown here is derived from an EMBL/GenBank/DDBJ whole genome shotgun (WGS) entry which is preliminary data.</text>
</comment>
<feature type="region of interest" description="Disordered" evidence="1">
    <location>
        <begin position="28"/>
        <end position="47"/>
    </location>
</feature>
<evidence type="ECO:0000313" key="2">
    <source>
        <dbReference type="EMBL" id="VUC32087.1"/>
    </source>
</evidence>